<dbReference type="SUPFAM" id="SSF46894">
    <property type="entry name" value="C-terminal effector domain of the bipartite response regulators"/>
    <property type="match status" value="1"/>
</dbReference>
<keyword evidence="3" id="KW-0902">Two-component regulatory system</keyword>
<evidence type="ECO:0000313" key="12">
    <source>
        <dbReference type="EMBL" id="CRZ35681.1"/>
    </source>
</evidence>
<keyword evidence="4" id="KW-0805">Transcription regulation</keyword>
<dbReference type="GO" id="GO:0005829">
    <property type="term" value="C:cytosol"/>
    <property type="evidence" value="ECO:0007669"/>
    <property type="project" value="TreeGrafter"/>
</dbReference>
<evidence type="ECO:0000259" key="11">
    <source>
        <dbReference type="PROSITE" id="PS51755"/>
    </source>
</evidence>
<dbReference type="CDD" id="cd00383">
    <property type="entry name" value="trans_reg_C"/>
    <property type="match status" value="1"/>
</dbReference>
<dbReference type="PANTHER" id="PTHR48111">
    <property type="entry name" value="REGULATOR OF RPOS"/>
    <property type="match status" value="1"/>
</dbReference>
<dbReference type="RefSeq" id="WP_103203753.1">
    <property type="nucleotide sequence ID" value="NZ_CVTD020000027.1"/>
</dbReference>
<dbReference type="PROSITE" id="PS50110">
    <property type="entry name" value="RESPONSE_REGULATORY"/>
    <property type="match status" value="1"/>
</dbReference>
<dbReference type="GO" id="GO:0000976">
    <property type="term" value="F:transcription cis-regulatory region binding"/>
    <property type="evidence" value="ECO:0007669"/>
    <property type="project" value="TreeGrafter"/>
</dbReference>
<sequence length="224" mass="25655">MGYIYIIEDDESIRELIKIALEGFGYKIRTFEAAEPALQSMKNEKPDLAIFDIMLPGMDGLSAIKYIRKDALLKDIPIICLTAKDKELDKVAGLDVGADDYMTKPFGILELAARIRSLLRRVDKEEIKEPLTVGALTINPMTREVFVENKPVELTYKEYALLLYLFENSFRVVSRDEMLNHIWGYEYVGESRTLDIHIRSLRQKLGPMGSVIKTIRGVGYRFIK</sequence>
<dbReference type="SUPFAM" id="SSF52172">
    <property type="entry name" value="CheY-like"/>
    <property type="match status" value="1"/>
</dbReference>
<name>A0A0H5SLM8_HERHM</name>
<feature type="domain" description="OmpR/PhoB-type" evidence="11">
    <location>
        <begin position="128"/>
        <end position="224"/>
    </location>
</feature>
<dbReference type="InterPro" id="IPR011006">
    <property type="entry name" value="CheY-like_superfamily"/>
</dbReference>
<proteinExistence type="predicted"/>
<dbReference type="OrthoDB" id="9802426at2"/>
<dbReference type="Proteomes" id="UP000236497">
    <property type="component" value="Unassembled WGS sequence"/>
</dbReference>
<dbReference type="Pfam" id="PF00072">
    <property type="entry name" value="Response_reg"/>
    <property type="match status" value="1"/>
</dbReference>
<dbReference type="Gene3D" id="3.40.50.2300">
    <property type="match status" value="1"/>
</dbReference>
<protein>
    <recommendedName>
        <fullName evidence="1">Stage 0 sporulation protein A homolog</fullName>
    </recommendedName>
</protein>
<comment type="function">
    <text evidence="7">May play the central regulatory role in sporulation. It may be an element of the effector pathway responsible for the activation of sporulation genes in response to nutritional stress. Spo0A may act in concert with spo0H (a sigma factor) to control the expression of some genes that are critical to the sporulation process.</text>
</comment>
<dbReference type="InterPro" id="IPR001789">
    <property type="entry name" value="Sig_transdc_resp-reg_receiver"/>
</dbReference>
<evidence type="ECO:0000256" key="9">
    <source>
        <dbReference type="PROSITE-ProRule" id="PRU01091"/>
    </source>
</evidence>
<dbReference type="GO" id="GO:0006355">
    <property type="term" value="P:regulation of DNA-templated transcription"/>
    <property type="evidence" value="ECO:0007669"/>
    <property type="project" value="InterPro"/>
</dbReference>
<dbReference type="Pfam" id="PF00486">
    <property type="entry name" value="Trans_reg_C"/>
    <property type="match status" value="1"/>
</dbReference>
<feature type="DNA-binding region" description="OmpR/PhoB-type" evidence="9">
    <location>
        <begin position="128"/>
        <end position="224"/>
    </location>
</feature>
<evidence type="ECO:0000259" key="10">
    <source>
        <dbReference type="PROSITE" id="PS50110"/>
    </source>
</evidence>
<dbReference type="PANTHER" id="PTHR48111:SF21">
    <property type="entry name" value="DNA-BINDING DUAL MASTER TRANSCRIPTIONAL REGULATOR RPAA"/>
    <property type="match status" value="1"/>
</dbReference>
<evidence type="ECO:0000256" key="6">
    <source>
        <dbReference type="ARBA" id="ARBA00023163"/>
    </source>
</evidence>
<evidence type="ECO:0000256" key="7">
    <source>
        <dbReference type="ARBA" id="ARBA00024867"/>
    </source>
</evidence>
<dbReference type="GO" id="GO:0032993">
    <property type="term" value="C:protein-DNA complex"/>
    <property type="evidence" value="ECO:0007669"/>
    <property type="project" value="TreeGrafter"/>
</dbReference>
<dbReference type="InterPro" id="IPR039420">
    <property type="entry name" value="WalR-like"/>
</dbReference>
<evidence type="ECO:0000256" key="1">
    <source>
        <dbReference type="ARBA" id="ARBA00018672"/>
    </source>
</evidence>
<dbReference type="AlphaFoldDB" id="A0A0H5SLM8"/>
<feature type="modified residue" description="4-aspartylphosphate" evidence="8">
    <location>
        <position position="52"/>
    </location>
</feature>
<keyword evidence="13" id="KW-1185">Reference proteome</keyword>
<evidence type="ECO:0000256" key="5">
    <source>
        <dbReference type="ARBA" id="ARBA00023125"/>
    </source>
</evidence>
<dbReference type="FunFam" id="1.10.10.10:FF:000018">
    <property type="entry name" value="DNA-binding response regulator ResD"/>
    <property type="match status" value="1"/>
</dbReference>
<feature type="domain" description="Response regulatory" evidence="10">
    <location>
        <begin position="3"/>
        <end position="119"/>
    </location>
</feature>
<reference evidence="12 13" key="1">
    <citation type="submission" date="2015-06" db="EMBL/GenBank/DDBJ databases">
        <authorList>
            <person name="Wibberg Daniel"/>
        </authorList>
    </citation>
    <scope>NUCLEOTIDE SEQUENCE [LARGE SCALE GENOMIC DNA]</scope>
    <source>
        <strain evidence="12 13">T3/55T</strain>
    </source>
</reference>
<dbReference type="InterPro" id="IPR036388">
    <property type="entry name" value="WH-like_DNA-bd_sf"/>
</dbReference>
<dbReference type="EMBL" id="CVTD020000027">
    <property type="protein sequence ID" value="CRZ35681.1"/>
    <property type="molecule type" value="Genomic_DNA"/>
</dbReference>
<evidence type="ECO:0000313" key="13">
    <source>
        <dbReference type="Proteomes" id="UP000236497"/>
    </source>
</evidence>
<dbReference type="SMART" id="SM00448">
    <property type="entry name" value="REC"/>
    <property type="match status" value="1"/>
</dbReference>
<dbReference type="SMART" id="SM00862">
    <property type="entry name" value="Trans_reg_C"/>
    <property type="match status" value="1"/>
</dbReference>
<organism evidence="12 13">
    <name type="scientific">Herbinix hemicellulosilytica</name>
    <dbReference type="NCBI Taxonomy" id="1564487"/>
    <lineage>
        <taxon>Bacteria</taxon>
        <taxon>Bacillati</taxon>
        <taxon>Bacillota</taxon>
        <taxon>Clostridia</taxon>
        <taxon>Lachnospirales</taxon>
        <taxon>Lachnospiraceae</taxon>
        <taxon>Herbinix</taxon>
    </lineage>
</organism>
<dbReference type="Gene3D" id="6.10.250.690">
    <property type="match status" value="1"/>
</dbReference>
<dbReference type="PROSITE" id="PS51755">
    <property type="entry name" value="OMPR_PHOB"/>
    <property type="match status" value="1"/>
</dbReference>
<evidence type="ECO:0000256" key="3">
    <source>
        <dbReference type="ARBA" id="ARBA00023012"/>
    </source>
</evidence>
<keyword evidence="6" id="KW-0804">Transcription</keyword>
<evidence type="ECO:0000256" key="8">
    <source>
        <dbReference type="PROSITE-ProRule" id="PRU00169"/>
    </source>
</evidence>
<evidence type="ECO:0000256" key="4">
    <source>
        <dbReference type="ARBA" id="ARBA00023015"/>
    </source>
</evidence>
<evidence type="ECO:0000256" key="2">
    <source>
        <dbReference type="ARBA" id="ARBA00022553"/>
    </source>
</evidence>
<gene>
    <name evidence="12" type="ORF">HHT355_2496</name>
</gene>
<keyword evidence="2 8" id="KW-0597">Phosphoprotein</keyword>
<dbReference type="Gene3D" id="1.10.10.10">
    <property type="entry name" value="Winged helix-like DNA-binding domain superfamily/Winged helix DNA-binding domain"/>
    <property type="match status" value="1"/>
</dbReference>
<dbReference type="GO" id="GO:0000156">
    <property type="term" value="F:phosphorelay response regulator activity"/>
    <property type="evidence" value="ECO:0007669"/>
    <property type="project" value="TreeGrafter"/>
</dbReference>
<accession>A0A0H5SLM8</accession>
<keyword evidence="5 9" id="KW-0238">DNA-binding</keyword>
<dbReference type="InterPro" id="IPR016032">
    <property type="entry name" value="Sig_transdc_resp-reg_C-effctor"/>
</dbReference>
<dbReference type="InterPro" id="IPR001867">
    <property type="entry name" value="OmpR/PhoB-type_DNA-bd"/>
</dbReference>